<reference evidence="4" key="1">
    <citation type="submission" date="2022-11" db="EMBL/GenBank/DDBJ databases">
        <authorList>
            <person name="Kikuchi T."/>
        </authorList>
    </citation>
    <scope>NUCLEOTIDE SEQUENCE</scope>
    <source>
        <strain evidence="4">PS1010</strain>
    </source>
</reference>
<dbReference type="AlphaFoldDB" id="A0A9P1IHL9"/>
<sequence>MSGEEAKKSEADELSELLDSTLKNFDETKVVPKSTDDELDELMDLQDQKAAQKAAGDFQKMLEQMVQVQEEAMKRAAENPGGEAGNLNLGEGLEGLDPNDPESKAMMDAIKQLMECSSTVANANSAEEFMAGLEMLRSPESPMEPFMSMIMQTLASKEVMYPPLKEIFDNYPKYLEENSKDLDEETLTRYNKQFEVLGKICTEFENQPEFPTPSEPENAAITPDSAENSENPGNAVDLAAGEHFEKLGKLLVELQTYGYPPKELVGNLPDGWAIDESGLPKVNDAAAAADACTIM</sequence>
<feature type="region of interest" description="Disordered" evidence="3">
    <location>
        <begin position="206"/>
        <end position="235"/>
    </location>
</feature>
<dbReference type="PANTHER" id="PTHR12774">
    <property type="entry name" value="PEROXISOMAL BIOGENESIS FACTOR 19"/>
    <property type="match status" value="1"/>
</dbReference>
<feature type="region of interest" description="Disordered" evidence="3">
    <location>
        <begin position="74"/>
        <end position="93"/>
    </location>
</feature>
<comment type="caution">
    <text evidence="4">The sequence shown here is derived from an EMBL/GenBank/DDBJ whole genome shotgun (WGS) entry which is preliminary data.</text>
</comment>
<keyword evidence="5" id="KW-1185">Reference proteome</keyword>
<evidence type="ECO:0000313" key="5">
    <source>
        <dbReference type="Proteomes" id="UP001152747"/>
    </source>
</evidence>
<dbReference type="Gene3D" id="1.20.120.900">
    <property type="entry name" value="Pex19, mPTS binding domain"/>
    <property type="match status" value="1"/>
</dbReference>
<dbReference type="GO" id="GO:0005778">
    <property type="term" value="C:peroxisomal membrane"/>
    <property type="evidence" value="ECO:0007669"/>
    <property type="project" value="TreeGrafter"/>
</dbReference>
<evidence type="ECO:0000256" key="2">
    <source>
        <dbReference type="ARBA" id="ARBA00029688"/>
    </source>
</evidence>
<name>A0A9P1IHL9_9PELO</name>
<evidence type="ECO:0000256" key="1">
    <source>
        <dbReference type="ARBA" id="ARBA00006326"/>
    </source>
</evidence>
<dbReference type="InterPro" id="IPR006708">
    <property type="entry name" value="Pex19"/>
</dbReference>
<dbReference type="Pfam" id="PF04614">
    <property type="entry name" value="Pex19"/>
    <property type="match status" value="1"/>
</dbReference>
<feature type="compositionally biased region" description="Low complexity" evidence="3">
    <location>
        <begin position="78"/>
        <end position="93"/>
    </location>
</feature>
<organism evidence="4 5">
    <name type="scientific">Caenorhabditis angaria</name>
    <dbReference type="NCBI Taxonomy" id="860376"/>
    <lineage>
        <taxon>Eukaryota</taxon>
        <taxon>Metazoa</taxon>
        <taxon>Ecdysozoa</taxon>
        <taxon>Nematoda</taxon>
        <taxon>Chromadorea</taxon>
        <taxon>Rhabditida</taxon>
        <taxon>Rhabditina</taxon>
        <taxon>Rhabditomorpha</taxon>
        <taxon>Rhabditoidea</taxon>
        <taxon>Rhabditidae</taxon>
        <taxon>Peloderinae</taxon>
        <taxon>Caenorhabditis</taxon>
    </lineage>
</organism>
<dbReference type="GO" id="GO:0033328">
    <property type="term" value="F:peroxisome membrane targeting sequence binding"/>
    <property type="evidence" value="ECO:0007669"/>
    <property type="project" value="TreeGrafter"/>
</dbReference>
<dbReference type="EMBL" id="CANHGI010000003">
    <property type="protein sequence ID" value="CAI5445231.1"/>
    <property type="molecule type" value="Genomic_DNA"/>
</dbReference>
<dbReference type="Proteomes" id="UP001152747">
    <property type="component" value="Unassembled WGS sequence"/>
</dbReference>
<evidence type="ECO:0000256" key="3">
    <source>
        <dbReference type="SAM" id="MobiDB-lite"/>
    </source>
</evidence>
<dbReference type="PANTHER" id="PTHR12774:SF2">
    <property type="entry name" value="PEROXISOMAL BIOGENESIS FACTOR 19"/>
    <property type="match status" value="1"/>
</dbReference>
<dbReference type="InterPro" id="IPR038322">
    <property type="entry name" value="Pex19_C_sf"/>
</dbReference>
<accession>A0A9P1IHL9</accession>
<proteinExistence type="inferred from homology"/>
<gene>
    <name evidence="4" type="ORF">CAMP_LOCUS7868</name>
</gene>
<protein>
    <recommendedName>
        <fullName evidence="2">Peroxin-19</fullName>
    </recommendedName>
</protein>
<dbReference type="OrthoDB" id="21292at2759"/>
<evidence type="ECO:0000313" key="4">
    <source>
        <dbReference type="EMBL" id="CAI5445231.1"/>
    </source>
</evidence>
<comment type="similarity">
    <text evidence="1">Belongs to the peroxin-19 family.</text>
</comment>
<dbReference type="GO" id="GO:0045046">
    <property type="term" value="P:protein import into peroxisome membrane"/>
    <property type="evidence" value="ECO:0007669"/>
    <property type="project" value="TreeGrafter"/>
</dbReference>